<sequence>MDSKEFLDFGKAMIDFVANYTDNIRDRNVLADVEPGYLSKLLPEEAPQKPEDWQQVLIDVERYILPGVTHWNSPHFHAFYPTGNSYPSIVADILSAAIGSIGLSWIASPACTELEVITLNWMAKLLGLPKHFLHSNEGFGGGVIQGSASETTLIALLTAKEQTTRRMKHLHPDLDEAIIKNKLVAYGSDQSNSSIEKGGILASIPVRLLPTDDKCVLRGETLLRAVKEDLEKGLIPCCVISTLGTTGTCAFDKLDELGPICKEYNMWLHVDAAYAGAAFICPEYRYLMSGVEYSDSFVVNAHKWMLVNFDCSLFWVKDSRKLVETFNVERIYLEHNKQGPVPDYRHWQISLGRRFRSLKIWFVLRIYGSEGIEQYIRNMIQMAEMFENYVKSDDRFELATERSMSLVCFRLRGDDRLTKELIDRLTERRKLYVIAATHRGRLIVRFVVGSRISREEDITFAWKEITSQATEILQSLTPAVEREVHESFKNSAGDIVSRIQSLNIESKTQKIS</sequence>
<dbReference type="Pfam" id="PF00282">
    <property type="entry name" value="Pyridoxal_deC"/>
    <property type="match status" value="1"/>
</dbReference>
<dbReference type="GO" id="GO:0019752">
    <property type="term" value="P:carboxylic acid metabolic process"/>
    <property type="evidence" value="ECO:0007669"/>
    <property type="project" value="InterPro"/>
</dbReference>
<dbReference type="InterPro" id="IPR015421">
    <property type="entry name" value="PyrdxlP-dep_Trfase_major"/>
</dbReference>
<dbReference type="RefSeq" id="XP_033365747.1">
    <property type="nucleotide sequence ID" value="XM_033509856.1"/>
</dbReference>
<dbReference type="GO" id="GO:0004058">
    <property type="term" value="F:aromatic-L-amino-acid decarboxylase activity"/>
    <property type="evidence" value="ECO:0007669"/>
    <property type="project" value="TreeGrafter"/>
</dbReference>
<dbReference type="GO" id="GO:0006520">
    <property type="term" value="P:amino acid metabolic process"/>
    <property type="evidence" value="ECO:0007669"/>
    <property type="project" value="InterPro"/>
</dbReference>
<feature type="modified residue" description="N6-(pyridoxal phosphate)lysine" evidence="5">
    <location>
        <position position="303"/>
    </location>
</feature>
<dbReference type="GeneID" id="117242860"/>
<dbReference type="GO" id="GO:0006584">
    <property type="term" value="P:catecholamine metabolic process"/>
    <property type="evidence" value="ECO:0007669"/>
    <property type="project" value="TreeGrafter"/>
</dbReference>
<dbReference type="SUPFAM" id="SSF53383">
    <property type="entry name" value="PLP-dependent transferases"/>
    <property type="match status" value="1"/>
</dbReference>
<evidence type="ECO:0000256" key="5">
    <source>
        <dbReference type="PIRSR" id="PIRSR602129-50"/>
    </source>
</evidence>
<evidence type="ECO:0000256" key="3">
    <source>
        <dbReference type="ARBA" id="ARBA00022898"/>
    </source>
</evidence>
<protein>
    <submittedName>
        <fullName evidence="8">3,4-dihydroxyphenylacetaldehyde synthase 2-like</fullName>
    </submittedName>
</protein>
<dbReference type="PRINTS" id="PR00800">
    <property type="entry name" value="YHDCRBOXLASE"/>
</dbReference>
<keyword evidence="4 6" id="KW-0456">Lyase</keyword>
<dbReference type="InterPro" id="IPR015424">
    <property type="entry name" value="PyrdxlP-dep_Trfase"/>
</dbReference>
<dbReference type="InterPro" id="IPR021115">
    <property type="entry name" value="Pyridoxal-P_BS"/>
</dbReference>
<evidence type="ECO:0000256" key="6">
    <source>
        <dbReference type="RuleBase" id="RU000382"/>
    </source>
</evidence>
<dbReference type="PANTHER" id="PTHR11999:SF60">
    <property type="entry name" value="3,4-DIHYDROXYPHENYLACETALDEHYDE SYNTHASE"/>
    <property type="match status" value="1"/>
</dbReference>
<dbReference type="Proteomes" id="UP000504631">
    <property type="component" value="Unplaced"/>
</dbReference>
<dbReference type="FunFam" id="3.40.640.10:FF:000025">
    <property type="entry name" value="Histidine decarboxylase"/>
    <property type="match status" value="1"/>
</dbReference>
<dbReference type="FunFam" id="1.20.1340.10:FF:000001">
    <property type="entry name" value="Histidine decarboxylase"/>
    <property type="match status" value="1"/>
</dbReference>
<dbReference type="Gene3D" id="1.20.1340.10">
    <property type="entry name" value="dopa decarboxylase, N-terminal domain"/>
    <property type="match status" value="1"/>
</dbReference>
<evidence type="ECO:0000313" key="7">
    <source>
        <dbReference type="Proteomes" id="UP000504631"/>
    </source>
</evidence>
<evidence type="ECO:0000313" key="8">
    <source>
        <dbReference type="RefSeq" id="XP_033365747.1"/>
    </source>
</evidence>
<dbReference type="GO" id="GO:0005737">
    <property type="term" value="C:cytoplasm"/>
    <property type="evidence" value="ECO:0007669"/>
    <property type="project" value="TreeGrafter"/>
</dbReference>
<dbReference type="AlphaFoldDB" id="A0A6J3LK26"/>
<gene>
    <name evidence="8" type="primary">LOC117242860</name>
</gene>
<dbReference type="Gene3D" id="3.90.1150.10">
    <property type="entry name" value="Aspartate Aminotransferase, domain 1"/>
    <property type="match status" value="1"/>
</dbReference>
<dbReference type="Gene3D" id="3.40.640.10">
    <property type="entry name" value="Type I PLP-dependent aspartate aminotransferase-like (Major domain)"/>
    <property type="match status" value="1"/>
</dbReference>
<dbReference type="KEGG" id="bvk:117242860"/>
<dbReference type="InterPro" id="IPR015422">
    <property type="entry name" value="PyrdxlP-dep_Trfase_small"/>
</dbReference>
<proteinExistence type="inferred from homology"/>
<dbReference type="GO" id="GO:0030170">
    <property type="term" value="F:pyridoxal phosphate binding"/>
    <property type="evidence" value="ECO:0007669"/>
    <property type="project" value="InterPro"/>
</dbReference>
<keyword evidence="3 5" id="KW-0663">Pyridoxal phosphate</keyword>
<name>A0A6J3LK26_9HYME</name>
<dbReference type="CDD" id="cd06450">
    <property type="entry name" value="DOPA_deC_like"/>
    <property type="match status" value="1"/>
</dbReference>
<evidence type="ECO:0000256" key="1">
    <source>
        <dbReference type="ARBA" id="ARBA00001933"/>
    </source>
</evidence>
<evidence type="ECO:0000256" key="4">
    <source>
        <dbReference type="ARBA" id="ARBA00023239"/>
    </source>
</evidence>
<organism evidence="7 8">
    <name type="scientific">Bombus vosnesenskii</name>
    <dbReference type="NCBI Taxonomy" id="207650"/>
    <lineage>
        <taxon>Eukaryota</taxon>
        <taxon>Metazoa</taxon>
        <taxon>Ecdysozoa</taxon>
        <taxon>Arthropoda</taxon>
        <taxon>Hexapoda</taxon>
        <taxon>Insecta</taxon>
        <taxon>Pterygota</taxon>
        <taxon>Neoptera</taxon>
        <taxon>Endopterygota</taxon>
        <taxon>Hymenoptera</taxon>
        <taxon>Apocrita</taxon>
        <taxon>Aculeata</taxon>
        <taxon>Apoidea</taxon>
        <taxon>Anthophila</taxon>
        <taxon>Apidae</taxon>
        <taxon>Bombus</taxon>
        <taxon>Pyrobombus</taxon>
    </lineage>
</organism>
<dbReference type="InterPro" id="IPR002129">
    <property type="entry name" value="PyrdxlP-dep_de-COase"/>
</dbReference>
<accession>A0A6J3LK26</accession>
<evidence type="ECO:0000256" key="2">
    <source>
        <dbReference type="ARBA" id="ARBA00009533"/>
    </source>
</evidence>
<comment type="cofactor">
    <cofactor evidence="1 5 6">
        <name>pyridoxal 5'-phosphate</name>
        <dbReference type="ChEBI" id="CHEBI:597326"/>
    </cofactor>
</comment>
<keyword evidence="7" id="KW-1185">Reference proteome</keyword>
<dbReference type="InterPro" id="IPR010977">
    <property type="entry name" value="Aromatic_deC"/>
</dbReference>
<comment type="similarity">
    <text evidence="2 6">Belongs to the group II decarboxylase family.</text>
</comment>
<dbReference type="PROSITE" id="PS00392">
    <property type="entry name" value="DDC_GAD_HDC_YDC"/>
    <property type="match status" value="1"/>
</dbReference>
<reference evidence="8" key="1">
    <citation type="submission" date="2025-08" db="UniProtKB">
        <authorList>
            <consortium name="RefSeq"/>
        </authorList>
    </citation>
    <scope>IDENTIFICATION</scope>
    <source>
        <tissue evidence="8">Muscle</tissue>
    </source>
</reference>
<dbReference type="PANTHER" id="PTHR11999">
    <property type="entry name" value="GROUP II PYRIDOXAL-5-PHOSPHATE DECARBOXYLASE"/>
    <property type="match status" value="1"/>
</dbReference>